<dbReference type="Proteomes" id="UP000266673">
    <property type="component" value="Unassembled WGS sequence"/>
</dbReference>
<evidence type="ECO:0000313" key="1">
    <source>
        <dbReference type="EMBL" id="RIB25920.1"/>
    </source>
</evidence>
<name>A0A397VTM1_9GLOM</name>
<gene>
    <name evidence="1" type="ORF">C2G38_2066244</name>
</gene>
<feature type="non-terminal residue" evidence="1">
    <location>
        <position position="1"/>
    </location>
</feature>
<comment type="caution">
    <text evidence="1">The sequence shown here is derived from an EMBL/GenBank/DDBJ whole genome shotgun (WGS) entry which is preliminary data.</text>
</comment>
<protein>
    <submittedName>
        <fullName evidence="1">Uncharacterized protein</fullName>
    </submittedName>
</protein>
<evidence type="ECO:0000313" key="2">
    <source>
        <dbReference type="Proteomes" id="UP000266673"/>
    </source>
</evidence>
<dbReference type="AlphaFoldDB" id="A0A397VTM1"/>
<sequence length="154" mass="17513">VISTSINITSSFLIIVHEISKNLKFSIWASEYRLLLPFFTIISAGHIETLYILSSNFGSLRIFSTTFSKTAENVIFWVGILGLIIQIPQFIIQILFRMGTISFSIIPQLTLISSSIIITYNILSAIYKVTFWHLYKQRSSRVGDRTSNITSLKL</sequence>
<accession>A0A397VTM1</accession>
<dbReference type="STRING" id="44941.A0A397VTM1"/>
<reference evidence="1 2" key="1">
    <citation type="submission" date="2018-06" db="EMBL/GenBank/DDBJ databases">
        <title>Comparative genomics reveals the genomic features of Rhizophagus irregularis, R. cerebriforme, R. diaphanum and Gigaspora rosea, and their symbiotic lifestyle signature.</title>
        <authorList>
            <person name="Morin E."/>
            <person name="San Clemente H."/>
            <person name="Chen E.C.H."/>
            <person name="De La Providencia I."/>
            <person name="Hainaut M."/>
            <person name="Kuo A."/>
            <person name="Kohler A."/>
            <person name="Murat C."/>
            <person name="Tang N."/>
            <person name="Roy S."/>
            <person name="Loubradou J."/>
            <person name="Henrissat B."/>
            <person name="Grigoriev I.V."/>
            <person name="Corradi N."/>
            <person name="Roux C."/>
            <person name="Martin F.M."/>
        </authorList>
    </citation>
    <scope>NUCLEOTIDE SEQUENCE [LARGE SCALE GENOMIC DNA]</scope>
    <source>
        <strain evidence="1 2">DAOM 194757</strain>
    </source>
</reference>
<dbReference type="EMBL" id="QKWP01000156">
    <property type="protein sequence ID" value="RIB25920.1"/>
    <property type="molecule type" value="Genomic_DNA"/>
</dbReference>
<proteinExistence type="predicted"/>
<organism evidence="1 2">
    <name type="scientific">Gigaspora rosea</name>
    <dbReference type="NCBI Taxonomy" id="44941"/>
    <lineage>
        <taxon>Eukaryota</taxon>
        <taxon>Fungi</taxon>
        <taxon>Fungi incertae sedis</taxon>
        <taxon>Mucoromycota</taxon>
        <taxon>Glomeromycotina</taxon>
        <taxon>Glomeromycetes</taxon>
        <taxon>Diversisporales</taxon>
        <taxon>Gigasporaceae</taxon>
        <taxon>Gigaspora</taxon>
    </lineage>
</organism>
<keyword evidence="2" id="KW-1185">Reference proteome</keyword>